<dbReference type="EMBL" id="KV427631">
    <property type="protein sequence ID" value="KZT05305.1"/>
    <property type="molecule type" value="Genomic_DNA"/>
</dbReference>
<dbReference type="GO" id="GO:0046872">
    <property type="term" value="F:metal ion binding"/>
    <property type="evidence" value="ECO:0007669"/>
    <property type="project" value="UniProtKB-KW"/>
</dbReference>
<gene>
    <name evidence="6" type="ORF">LAESUDRAFT_656402</name>
</gene>
<dbReference type="Proteomes" id="UP000076871">
    <property type="component" value="Unassembled WGS sequence"/>
</dbReference>
<dbReference type="AlphaFoldDB" id="A0A165DP02"/>
<feature type="signal peptide" evidence="4">
    <location>
        <begin position="1"/>
        <end position="19"/>
    </location>
</feature>
<dbReference type="PANTHER" id="PTHR30457:SF0">
    <property type="entry name" value="PHOSPHATASE, PUTATIVE (AFU_ORTHOLOGUE AFUA_4G01070)-RELATED"/>
    <property type="match status" value="1"/>
</dbReference>
<evidence type="ECO:0000256" key="1">
    <source>
        <dbReference type="ARBA" id="ARBA00011062"/>
    </source>
</evidence>
<name>A0A165DP02_9APHY</name>
<keyword evidence="4" id="KW-0732">Signal</keyword>
<dbReference type="GO" id="GO:0008252">
    <property type="term" value="F:nucleotidase activity"/>
    <property type="evidence" value="ECO:0007669"/>
    <property type="project" value="InterPro"/>
</dbReference>
<protein>
    <submittedName>
        <fullName evidence="6">Sure-like protein</fullName>
    </submittedName>
</protein>
<dbReference type="InterPro" id="IPR030048">
    <property type="entry name" value="SurE"/>
</dbReference>
<feature type="chain" id="PRO_5007856717" evidence="4">
    <location>
        <begin position="20"/>
        <end position="306"/>
    </location>
</feature>
<reference evidence="6 7" key="1">
    <citation type="journal article" date="2016" name="Mol. Biol. Evol.">
        <title>Comparative Genomics of Early-Diverging Mushroom-Forming Fungi Provides Insights into the Origins of Lignocellulose Decay Capabilities.</title>
        <authorList>
            <person name="Nagy L.G."/>
            <person name="Riley R."/>
            <person name="Tritt A."/>
            <person name="Adam C."/>
            <person name="Daum C."/>
            <person name="Floudas D."/>
            <person name="Sun H."/>
            <person name="Yadav J.S."/>
            <person name="Pangilinan J."/>
            <person name="Larsson K.H."/>
            <person name="Matsuura K."/>
            <person name="Barry K."/>
            <person name="Labutti K."/>
            <person name="Kuo R."/>
            <person name="Ohm R.A."/>
            <person name="Bhattacharya S.S."/>
            <person name="Shirouzu T."/>
            <person name="Yoshinaga Y."/>
            <person name="Martin F.M."/>
            <person name="Grigoriev I.V."/>
            <person name="Hibbett D.S."/>
        </authorList>
    </citation>
    <scope>NUCLEOTIDE SEQUENCE [LARGE SCALE GENOMIC DNA]</scope>
    <source>
        <strain evidence="6 7">93-53</strain>
    </source>
</reference>
<keyword evidence="7" id="KW-1185">Reference proteome</keyword>
<comment type="similarity">
    <text evidence="1">Belongs to the SurE nucleotidase family.</text>
</comment>
<evidence type="ECO:0000313" key="6">
    <source>
        <dbReference type="EMBL" id="KZT05305.1"/>
    </source>
</evidence>
<proteinExistence type="inferred from homology"/>
<evidence type="ECO:0000256" key="4">
    <source>
        <dbReference type="SAM" id="SignalP"/>
    </source>
</evidence>
<dbReference type="GeneID" id="63821645"/>
<evidence type="ECO:0000256" key="3">
    <source>
        <dbReference type="ARBA" id="ARBA00022801"/>
    </source>
</evidence>
<sequence length="306" mass="31629">MPLVLKALFALLCAVAIVAQDIVLTNDDGWAVAQIRAQYAALTGAGFDVVLSAPAENKSGTGSWSAPPTPLVEPCEYDSCPAGSPPEGYNASDPHLNYVNSYPVDAARYGVQALAPEIFGDSGPDFVVSGPNIGNNLGLITLFSGTIGAAAEAVKLGVSSGAFSGASGSHVSYTTLESSPDATSTLSALLYSSLTVHFAETLFNSGYSPILPAGVLVNVNYPSIDDCSDVSDYKWVFARNLYNIFATDVQTCGSTTLPTERSVVDTSGCYASVSVISAETKMDVSSTVQAAVLERLSALPLSCLPS</sequence>
<evidence type="ECO:0000313" key="7">
    <source>
        <dbReference type="Proteomes" id="UP000076871"/>
    </source>
</evidence>
<dbReference type="InParanoid" id="A0A165DP02"/>
<keyword evidence="2" id="KW-0479">Metal-binding</keyword>
<dbReference type="InterPro" id="IPR002828">
    <property type="entry name" value="SurE-like_Pase/nucleotidase"/>
</dbReference>
<dbReference type="SUPFAM" id="SSF64167">
    <property type="entry name" value="SurE-like"/>
    <property type="match status" value="1"/>
</dbReference>
<dbReference type="PANTHER" id="PTHR30457">
    <property type="entry name" value="5'-NUCLEOTIDASE SURE"/>
    <property type="match status" value="1"/>
</dbReference>
<accession>A0A165DP02</accession>
<dbReference type="RefSeq" id="XP_040763045.1">
    <property type="nucleotide sequence ID" value="XM_040904615.1"/>
</dbReference>
<dbReference type="Pfam" id="PF01975">
    <property type="entry name" value="SurE"/>
    <property type="match status" value="1"/>
</dbReference>
<feature type="domain" description="Survival protein SurE-like phosphatase/nucleotidase" evidence="5">
    <location>
        <begin position="22"/>
        <end position="226"/>
    </location>
</feature>
<evidence type="ECO:0000259" key="5">
    <source>
        <dbReference type="Pfam" id="PF01975"/>
    </source>
</evidence>
<dbReference type="STRING" id="1314785.A0A165DP02"/>
<keyword evidence="3" id="KW-0378">Hydrolase</keyword>
<dbReference type="InterPro" id="IPR036523">
    <property type="entry name" value="SurE-like_sf"/>
</dbReference>
<dbReference type="Gene3D" id="3.40.1210.10">
    <property type="entry name" value="Survival protein SurE-like phosphatase/nucleotidase"/>
    <property type="match status" value="1"/>
</dbReference>
<organism evidence="6 7">
    <name type="scientific">Laetiporus sulphureus 93-53</name>
    <dbReference type="NCBI Taxonomy" id="1314785"/>
    <lineage>
        <taxon>Eukaryota</taxon>
        <taxon>Fungi</taxon>
        <taxon>Dikarya</taxon>
        <taxon>Basidiomycota</taxon>
        <taxon>Agaricomycotina</taxon>
        <taxon>Agaricomycetes</taxon>
        <taxon>Polyporales</taxon>
        <taxon>Laetiporus</taxon>
    </lineage>
</organism>
<evidence type="ECO:0000256" key="2">
    <source>
        <dbReference type="ARBA" id="ARBA00022723"/>
    </source>
</evidence>
<dbReference type="OrthoDB" id="4018688at2759"/>